<protein>
    <submittedName>
        <fullName evidence="1">Uncharacterized protein</fullName>
    </submittedName>
</protein>
<name>A0A9D3AY19_9FIRM</name>
<gene>
    <name evidence="1" type="ORF">SPSYN_01730</name>
</gene>
<dbReference type="EMBL" id="LSRS01000003">
    <property type="protein sequence ID" value="KAF1085587.1"/>
    <property type="molecule type" value="Genomic_DNA"/>
</dbReference>
<proteinExistence type="predicted"/>
<dbReference type="AlphaFoldDB" id="A0A9D3AY19"/>
<dbReference type="Proteomes" id="UP000798488">
    <property type="component" value="Unassembled WGS sequence"/>
</dbReference>
<reference evidence="1" key="1">
    <citation type="submission" date="2016-02" db="EMBL/GenBank/DDBJ databases">
        <title>Draft Genome Sequence of Sporotomaculum syntrophicum Strain FB, a Syntrophic Benzoate Degrader.</title>
        <authorList>
            <person name="Nobu M.K."/>
            <person name="Narihiro T."/>
            <person name="Qiu Y.-L."/>
            <person name="Ohashi A."/>
            <person name="Liu W.-T."/>
            <person name="Yuji S."/>
        </authorList>
    </citation>
    <scope>NUCLEOTIDE SEQUENCE</scope>
    <source>
        <strain evidence="1">FB</strain>
    </source>
</reference>
<evidence type="ECO:0000313" key="2">
    <source>
        <dbReference type="Proteomes" id="UP000798488"/>
    </source>
</evidence>
<evidence type="ECO:0000313" key="1">
    <source>
        <dbReference type="EMBL" id="KAF1085587.1"/>
    </source>
</evidence>
<comment type="caution">
    <text evidence="1">The sequence shown here is derived from an EMBL/GenBank/DDBJ whole genome shotgun (WGS) entry which is preliminary data.</text>
</comment>
<sequence length="76" mass="8208">MLSNKTNPFSLFLILVLLILSTDNQADVKLGFVRGLIDQTSQSLSALREGITAMNSSFEQASALFMNANNKSGDAK</sequence>
<keyword evidence="2" id="KW-1185">Reference proteome</keyword>
<accession>A0A9D3AY19</accession>
<organism evidence="1 2">
    <name type="scientific">Sporotomaculum syntrophicum</name>
    <dbReference type="NCBI Taxonomy" id="182264"/>
    <lineage>
        <taxon>Bacteria</taxon>
        <taxon>Bacillati</taxon>
        <taxon>Bacillota</taxon>
        <taxon>Clostridia</taxon>
        <taxon>Eubacteriales</taxon>
        <taxon>Desulfallaceae</taxon>
        <taxon>Sporotomaculum</taxon>
    </lineage>
</organism>